<evidence type="ECO:0000256" key="2">
    <source>
        <dbReference type="SAM" id="Phobius"/>
    </source>
</evidence>
<dbReference type="Pfam" id="PF19136">
    <property type="entry name" value="DUF5819"/>
    <property type="match status" value="1"/>
</dbReference>
<proteinExistence type="predicted"/>
<evidence type="ECO:0000313" key="4">
    <source>
        <dbReference type="Proteomes" id="UP000470520"/>
    </source>
</evidence>
<keyword evidence="2" id="KW-1133">Transmembrane helix</keyword>
<gene>
    <name evidence="3" type="ORF">G3I21_04530</name>
</gene>
<dbReference type="RefSeq" id="WP_164186987.1">
    <property type="nucleotide sequence ID" value="NZ_JAAGMR010000053.1"/>
</dbReference>
<keyword evidence="2" id="KW-0812">Transmembrane</keyword>
<evidence type="ECO:0000256" key="1">
    <source>
        <dbReference type="SAM" id="MobiDB-lite"/>
    </source>
</evidence>
<reference evidence="3 4" key="1">
    <citation type="submission" date="2020-01" db="EMBL/GenBank/DDBJ databases">
        <title>Insect and environment-associated Actinomycetes.</title>
        <authorList>
            <person name="Currrie C."/>
            <person name="Chevrette M."/>
            <person name="Carlson C."/>
            <person name="Stubbendieck R."/>
            <person name="Wendt-Pienkowski E."/>
        </authorList>
    </citation>
    <scope>NUCLEOTIDE SEQUENCE [LARGE SCALE GENOMIC DNA]</scope>
    <source>
        <strain evidence="3 4">SID7754</strain>
    </source>
</reference>
<dbReference type="EMBL" id="JAAGMR010000053">
    <property type="protein sequence ID" value="NEB91001.1"/>
    <property type="molecule type" value="Genomic_DNA"/>
</dbReference>
<keyword evidence="2" id="KW-0472">Membrane</keyword>
<comment type="caution">
    <text evidence="3">The sequence shown here is derived from an EMBL/GenBank/DDBJ whole genome shotgun (WGS) entry which is preliminary data.</text>
</comment>
<feature type="region of interest" description="Disordered" evidence="1">
    <location>
        <begin position="1"/>
        <end position="52"/>
    </location>
</feature>
<sequence length="268" mass="29058">MDAYDEEPEARSGLDGPAGARRADGPGTPGEDSGSEHTESDETGGDRAAEPAPRAGLAALSPRYRLVAGCALAVVAAVAAVHLGMVFLSLAPANTVSKRHAKAVEGWVYPEFEQNWKLFAPNPLQQNVAVQVRAQVRGGDGELRTTGWTDLSAEDGAAIDGNLLPSHTQQNELRRAWDFFGTTHGTDNRPVGVRGALSEQYVRRIVVLRLRRDEGLDRAGTIERVQVRSRTVNVTPPEWSREKVSMNPAYRVLPWWTVTGDETEAGAR</sequence>
<evidence type="ECO:0000313" key="3">
    <source>
        <dbReference type="EMBL" id="NEB91001.1"/>
    </source>
</evidence>
<dbReference type="InterPro" id="IPR043857">
    <property type="entry name" value="DUF5819"/>
</dbReference>
<accession>A0A7K3QM81</accession>
<organism evidence="3 4">
    <name type="scientific">Streptomyces bauhiniae</name>
    <dbReference type="NCBI Taxonomy" id="2340725"/>
    <lineage>
        <taxon>Bacteria</taxon>
        <taxon>Bacillati</taxon>
        <taxon>Actinomycetota</taxon>
        <taxon>Actinomycetes</taxon>
        <taxon>Kitasatosporales</taxon>
        <taxon>Streptomycetaceae</taxon>
        <taxon>Streptomyces</taxon>
    </lineage>
</organism>
<dbReference type="Proteomes" id="UP000470520">
    <property type="component" value="Unassembled WGS sequence"/>
</dbReference>
<feature type="compositionally biased region" description="Low complexity" evidence="1">
    <location>
        <begin position="13"/>
        <end position="30"/>
    </location>
</feature>
<dbReference type="AlphaFoldDB" id="A0A7K3QM81"/>
<protein>
    <submittedName>
        <fullName evidence="3">Uncharacterized protein</fullName>
    </submittedName>
</protein>
<name>A0A7K3QM81_9ACTN</name>
<feature type="transmembrane region" description="Helical" evidence="2">
    <location>
        <begin position="66"/>
        <end position="90"/>
    </location>
</feature>
<feature type="compositionally biased region" description="Basic and acidic residues" evidence="1">
    <location>
        <begin position="34"/>
        <end position="49"/>
    </location>
</feature>